<reference evidence="1" key="1">
    <citation type="submission" date="2015-12" db="EMBL/GenBank/DDBJ databases">
        <title>Gene expression during late stages of embryo sac development: a critical building block for successful pollen-pistil interactions.</title>
        <authorList>
            <person name="Liu Y."/>
            <person name="Joly V."/>
            <person name="Sabar M."/>
            <person name="Matton D.P."/>
        </authorList>
    </citation>
    <scope>NUCLEOTIDE SEQUENCE</scope>
</reference>
<name>A0A0V0GX15_SOLCH</name>
<sequence length="89" mass="10688">MFDNYYILYRFDAHKIVIEGIASWIVVNLNWLDPHERSFQNLLMICGLRNSRRNSKGSLTILMLYDVILRKRHLQGWHNFFKMLGKTCL</sequence>
<proteinExistence type="predicted"/>
<evidence type="ECO:0000313" key="1">
    <source>
        <dbReference type="EMBL" id="JAP12451.1"/>
    </source>
</evidence>
<protein>
    <submittedName>
        <fullName evidence="1">Putative ovule protein</fullName>
    </submittedName>
</protein>
<dbReference type="EMBL" id="GEDG01029578">
    <property type="protein sequence ID" value="JAP12451.1"/>
    <property type="molecule type" value="Transcribed_RNA"/>
</dbReference>
<accession>A0A0V0GX15</accession>
<dbReference type="AlphaFoldDB" id="A0A0V0GX15"/>
<organism evidence="1">
    <name type="scientific">Solanum chacoense</name>
    <name type="common">Chaco potato</name>
    <dbReference type="NCBI Taxonomy" id="4108"/>
    <lineage>
        <taxon>Eukaryota</taxon>
        <taxon>Viridiplantae</taxon>
        <taxon>Streptophyta</taxon>
        <taxon>Embryophyta</taxon>
        <taxon>Tracheophyta</taxon>
        <taxon>Spermatophyta</taxon>
        <taxon>Magnoliopsida</taxon>
        <taxon>eudicotyledons</taxon>
        <taxon>Gunneridae</taxon>
        <taxon>Pentapetalae</taxon>
        <taxon>asterids</taxon>
        <taxon>lamiids</taxon>
        <taxon>Solanales</taxon>
        <taxon>Solanaceae</taxon>
        <taxon>Solanoideae</taxon>
        <taxon>Solaneae</taxon>
        <taxon>Solanum</taxon>
    </lineage>
</organism>